<name>A0A1I6HZC1_9RHOB</name>
<dbReference type="PROSITE" id="PS51340">
    <property type="entry name" value="MOSC"/>
    <property type="match status" value="1"/>
</dbReference>
<dbReference type="Gene3D" id="2.40.33.20">
    <property type="entry name" value="PK beta-barrel domain-like"/>
    <property type="match status" value="1"/>
</dbReference>
<dbReference type="Pfam" id="PF03473">
    <property type="entry name" value="MOSC"/>
    <property type="match status" value="1"/>
</dbReference>
<dbReference type="Pfam" id="PF03476">
    <property type="entry name" value="MOSC_N"/>
    <property type="match status" value="1"/>
</dbReference>
<sequence length="247" mass="27334">MTVTLAHIWRHPVKSHGREALPEVALEAGQTMPWDRTWAVAHEGARIDGTEWGPCANFSRGSKAPKLMAINCSLDEESETVTFSHPDLPTVTLHPEREAAQLIEWTRALMPEDRAQSARVVRVAGRGMTDTPFPSISIANSASHQAVASQVGQSLSQKRWRANLWLDGLEAWEEFEWLGKTLRIGEVEFSIKERITRCLATTANPDTGERDADTLAALKSWGHQDFGIYASVKTPGTIRIGDKAELV</sequence>
<dbReference type="GO" id="GO:0003824">
    <property type="term" value="F:catalytic activity"/>
    <property type="evidence" value="ECO:0007669"/>
    <property type="project" value="InterPro"/>
</dbReference>
<dbReference type="InterPro" id="IPR005303">
    <property type="entry name" value="MOCOS_middle"/>
</dbReference>
<evidence type="ECO:0000259" key="1">
    <source>
        <dbReference type="PROSITE" id="PS51340"/>
    </source>
</evidence>
<feature type="domain" description="MOSC" evidence="1">
    <location>
        <begin position="110"/>
        <end position="247"/>
    </location>
</feature>
<evidence type="ECO:0000313" key="2">
    <source>
        <dbReference type="EMBL" id="SFR59560.1"/>
    </source>
</evidence>
<proteinExistence type="predicted"/>
<dbReference type="AlphaFoldDB" id="A0A1I6HZC1"/>
<evidence type="ECO:0000313" key="3">
    <source>
        <dbReference type="Proteomes" id="UP000199658"/>
    </source>
</evidence>
<dbReference type="SUPFAM" id="SSF50800">
    <property type="entry name" value="PK beta-barrel domain-like"/>
    <property type="match status" value="1"/>
</dbReference>
<keyword evidence="3" id="KW-1185">Reference proteome</keyword>
<dbReference type="EMBL" id="FOYO01000001">
    <property type="protein sequence ID" value="SFR59560.1"/>
    <property type="molecule type" value="Genomic_DNA"/>
</dbReference>
<dbReference type="OrthoDB" id="581532at2"/>
<dbReference type="InterPro" id="IPR005302">
    <property type="entry name" value="MoCF_Sase_C"/>
</dbReference>
<dbReference type="STRING" id="670154.SAMN04488002_3595"/>
<gene>
    <name evidence="2" type="ORF">SAMN04488002_3595</name>
</gene>
<accession>A0A1I6HZC1</accession>
<dbReference type="Proteomes" id="UP000199658">
    <property type="component" value="Unassembled WGS sequence"/>
</dbReference>
<protein>
    <recommendedName>
        <fullName evidence="1">MOSC domain-containing protein</fullName>
    </recommendedName>
</protein>
<reference evidence="3" key="1">
    <citation type="submission" date="2016-10" db="EMBL/GenBank/DDBJ databases">
        <authorList>
            <person name="Varghese N."/>
            <person name="Submissions S."/>
        </authorList>
    </citation>
    <scope>NUCLEOTIDE SEQUENCE [LARGE SCALE GENOMIC DNA]</scope>
    <source>
        <strain evidence="3">DSM 26921</strain>
    </source>
</reference>
<dbReference type="RefSeq" id="WP_090219613.1">
    <property type="nucleotide sequence ID" value="NZ_FOYO01000001.1"/>
</dbReference>
<dbReference type="GO" id="GO:0030170">
    <property type="term" value="F:pyridoxal phosphate binding"/>
    <property type="evidence" value="ECO:0007669"/>
    <property type="project" value="InterPro"/>
</dbReference>
<organism evidence="2 3">
    <name type="scientific">Litoreibacter janthinus</name>
    <dbReference type="NCBI Taxonomy" id="670154"/>
    <lineage>
        <taxon>Bacteria</taxon>
        <taxon>Pseudomonadati</taxon>
        <taxon>Pseudomonadota</taxon>
        <taxon>Alphaproteobacteria</taxon>
        <taxon>Rhodobacterales</taxon>
        <taxon>Roseobacteraceae</taxon>
        <taxon>Litoreibacter</taxon>
    </lineage>
</organism>
<dbReference type="InterPro" id="IPR011037">
    <property type="entry name" value="Pyrv_Knase-like_insert_dom_sf"/>
</dbReference>
<dbReference type="GO" id="GO:0030151">
    <property type="term" value="F:molybdenum ion binding"/>
    <property type="evidence" value="ECO:0007669"/>
    <property type="project" value="InterPro"/>
</dbReference>